<organism evidence="5 6">
    <name type="scientific">Jeotgalibacillus campisalis</name>
    <dbReference type="NCBI Taxonomy" id="220754"/>
    <lineage>
        <taxon>Bacteria</taxon>
        <taxon>Bacillati</taxon>
        <taxon>Bacillota</taxon>
        <taxon>Bacilli</taxon>
        <taxon>Bacillales</taxon>
        <taxon>Caryophanaceae</taxon>
        <taxon>Jeotgalibacillus</taxon>
    </lineage>
</organism>
<evidence type="ECO:0000256" key="1">
    <source>
        <dbReference type="ARBA" id="ARBA00023015"/>
    </source>
</evidence>
<protein>
    <recommendedName>
        <fullName evidence="4">HTH arsR-type domain-containing protein</fullName>
    </recommendedName>
</protein>
<dbReference type="Pfam" id="PF01022">
    <property type="entry name" value="HTH_5"/>
    <property type="match status" value="1"/>
</dbReference>
<dbReference type="NCBIfam" id="NF033788">
    <property type="entry name" value="HTH_metalloreg"/>
    <property type="match status" value="1"/>
</dbReference>
<accession>A0A0C2VU10</accession>
<evidence type="ECO:0000313" key="6">
    <source>
        <dbReference type="Proteomes" id="UP000031972"/>
    </source>
</evidence>
<dbReference type="Proteomes" id="UP000031972">
    <property type="component" value="Unassembled WGS sequence"/>
</dbReference>
<sequence length="100" mass="11679">MTENNHSPEALAEIYRLFGDKTRLLMAKKLSEEEWTVSQFVDLFMISQPLVSQHIKKLKDAELIAEKRAGKRILYRLDSQSAKYPLIVRLIEPMTERTTE</sequence>
<gene>
    <name evidence="5" type="ORF">KR50_20780</name>
</gene>
<keyword evidence="1" id="KW-0805">Transcription regulation</keyword>
<dbReference type="CDD" id="cd00090">
    <property type="entry name" value="HTH_ARSR"/>
    <property type="match status" value="1"/>
</dbReference>
<dbReference type="InterPro" id="IPR001845">
    <property type="entry name" value="HTH_ArsR_DNA-bd_dom"/>
</dbReference>
<keyword evidence="3" id="KW-0804">Transcription</keyword>
<dbReference type="InterPro" id="IPR051081">
    <property type="entry name" value="HTH_MetalResp_TranReg"/>
</dbReference>
<dbReference type="PANTHER" id="PTHR33154:SF33">
    <property type="entry name" value="TRANSCRIPTIONAL REPRESSOR SDPR"/>
    <property type="match status" value="1"/>
</dbReference>
<evidence type="ECO:0000313" key="5">
    <source>
        <dbReference type="EMBL" id="KIL47911.1"/>
    </source>
</evidence>
<keyword evidence="6" id="KW-1185">Reference proteome</keyword>
<dbReference type="RefSeq" id="WP_041057824.1">
    <property type="nucleotide sequence ID" value="NZ_JXRR01000014.1"/>
</dbReference>
<dbReference type="SUPFAM" id="SSF46785">
    <property type="entry name" value="Winged helix' DNA-binding domain"/>
    <property type="match status" value="1"/>
</dbReference>
<dbReference type="GO" id="GO:0003700">
    <property type="term" value="F:DNA-binding transcription factor activity"/>
    <property type="evidence" value="ECO:0007669"/>
    <property type="project" value="InterPro"/>
</dbReference>
<dbReference type="AlphaFoldDB" id="A0A0C2VU10"/>
<dbReference type="InterPro" id="IPR036390">
    <property type="entry name" value="WH_DNA-bd_sf"/>
</dbReference>
<feature type="domain" description="HTH arsR-type" evidence="4">
    <location>
        <begin position="3"/>
        <end position="100"/>
    </location>
</feature>
<dbReference type="InterPro" id="IPR011991">
    <property type="entry name" value="ArsR-like_HTH"/>
</dbReference>
<evidence type="ECO:0000259" key="4">
    <source>
        <dbReference type="PROSITE" id="PS50987"/>
    </source>
</evidence>
<proteinExistence type="predicted"/>
<evidence type="ECO:0000256" key="3">
    <source>
        <dbReference type="ARBA" id="ARBA00023163"/>
    </source>
</evidence>
<dbReference type="PRINTS" id="PR00778">
    <property type="entry name" value="HTHARSR"/>
</dbReference>
<keyword evidence="2" id="KW-0238">DNA-binding</keyword>
<dbReference type="InterPro" id="IPR036388">
    <property type="entry name" value="WH-like_DNA-bd_sf"/>
</dbReference>
<comment type="caution">
    <text evidence="5">The sequence shown here is derived from an EMBL/GenBank/DDBJ whole genome shotgun (WGS) entry which is preliminary data.</text>
</comment>
<reference evidence="5 6" key="1">
    <citation type="submission" date="2015-01" db="EMBL/GenBank/DDBJ databases">
        <title>Jeotgalibacillus campisalis genome sequencing.</title>
        <authorList>
            <person name="Goh K.M."/>
            <person name="Chan K.-G."/>
            <person name="Yaakop A.S."/>
            <person name="Ee R."/>
            <person name="Gan H.M."/>
            <person name="Chan C.S."/>
        </authorList>
    </citation>
    <scope>NUCLEOTIDE SEQUENCE [LARGE SCALE GENOMIC DNA]</scope>
    <source>
        <strain evidence="5 6">SF-57</strain>
    </source>
</reference>
<name>A0A0C2VU10_9BACL</name>
<dbReference type="PANTHER" id="PTHR33154">
    <property type="entry name" value="TRANSCRIPTIONAL REGULATOR, ARSR FAMILY"/>
    <property type="match status" value="1"/>
</dbReference>
<evidence type="ECO:0000256" key="2">
    <source>
        <dbReference type="ARBA" id="ARBA00023125"/>
    </source>
</evidence>
<dbReference type="Gene3D" id="1.10.10.10">
    <property type="entry name" value="Winged helix-like DNA-binding domain superfamily/Winged helix DNA-binding domain"/>
    <property type="match status" value="1"/>
</dbReference>
<dbReference type="PROSITE" id="PS50987">
    <property type="entry name" value="HTH_ARSR_2"/>
    <property type="match status" value="1"/>
</dbReference>
<dbReference type="PATRIC" id="fig|220754.4.peg.2096"/>
<dbReference type="EMBL" id="JXRR01000014">
    <property type="protein sequence ID" value="KIL47911.1"/>
    <property type="molecule type" value="Genomic_DNA"/>
</dbReference>
<dbReference type="GO" id="GO:0003677">
    <property type="term" value="F:DNA binding"/>
    <property type="evidence" value="ECO:0007669"/>
    <property type="project" value="UniProtKB-KW"/>
</dbReference>
<dbReference type="SMART" id="SM00418">
    <property type="entry name" value="HTH_ARSR"/>
    <property type="match status" value="1"/>
</dbReference>